<evidence type="ECO:0000259" key="12">
    <source>
        <dbReference type="PROSITE" id="PS51843"/>
    </source>
</evidence>
<keyword evidence="2" id="KW-0479">Metal-binding</keyword>
<evidence type="ECO:0000259" key="11">
    <source>
        <dbReference type="PROSITE" id="PS51030"/>
    </source>
</evidence>
<dbReference type="PROSITE" id="PS51030">
    <property type="entry name" value="NUCLEAR_REC_DBD_2"/>
    <property type="match status" value="1"/>
</dbReference>
<organism evidence="13 14">
    <name type="scientific">Caenorhabditis auriculariae</name>
    <dbReference type="NCBI Taxonomy" id="2777116"/>
    <lineage>
        <taxon>Eukaryota</taxon>
        <taxon>Metazoa</taxon>
        <taxon>Ecdysozoa</taxon>
        <taxon>Nematoda</taxon>
        <taxon>Chromadorea</taxon>
        <taxon>Rhabditida</taxon>
        <taxon>Rhabditina</taxon>
        <taxon>Rhabditomorpha</taxon>
        <taxon>Rhabditoidea</taxon>
        <taxon>Rhabditidae</taxon>
        <taxon>Peloderinae</taxon>
        <taxon>Caenorhabditis</taxon>
    </lineage>
</organism>
<evidence type="ECO:0000256" key="8">
    <source>
        <dbReference type="ARBA" id="ARBA00023170"/>
    </source>
</evidence>
<gene>
    <name evidence="13" type="ORF">CAUJ_LOCUS919</name>
</gene>
<dbReference type="SUPFAM" id="SSF57716">
    <property type="entry name" value="Glucocorticoid receptor-like (DNA-binding domain)"/>
    <property type="match status" value="1"/>
</dbReference>
<keyword evidence="4" id="KW-0862">Zinc</keyword>
<evidence type="ECO:0000256" key="5">
    <source>
        <dbReference type="ARBA" id="ARBA00023015"/>
    </source>
</evidence>
<evidence type="ECO:0000256" key="1">
    <source>
        <dbReference type="ARBA" id="ARBA00005993"/>
    </source>
</evidence>
<evidence type="ECO:0000256" key="6">
    <source>
        <dbReference type="ARBA" id="ARBA00023125"/>
    </source>
</evidence>
<name>A0A8S1GTL5_9PELO</name>
<dbReference type="PRINTS" id="PR00047">
    <property type="entry name" value="STROIDFINGER"/>
</dbReference>
<dbReference type="Gene3D" id="1.10.565.10">
    <property type="entry name" value="Retinoid X Receptor"/>
    <property type="match status" value="1"/>
</dbReference>
<feature type="domain" description="Nuclear receptor" evidence="11">
    <location>
        <begin position="165"/>
        <end position="240"/>
    </location>
</feature>
<dbReference type="InterPro" id="IPR001723">
    <property type="entry name" value="Nuclear_hrmn_rcpt"/>
</dbReference>
<dbReference type="InterPro" id="IPR000536">
    <property type="entry name" value="Nucl_hrmn_rcpt_lig-bd"/>
</dbReference>
<evidence type="ECO:0000256" key="7">
    <source>
        <dbReference type="ARBA" id="ARBA00023163"/>
    </source>
</evidence>
<dbReference type="GO" id="GO:0000978">
    <property type="term" value="F:RNA polymerase II cis-regulatory region sequence-specific DNA binding"/>
    <property type="evidence" value="ECO:0007669"/>
    <property type="project" value="TreeGrafter"/>
</dbReference>
<evidence type="ECO:0000256" key="4">
    <source>
        <dbReference type="ARBA" id="ARBA00022833"/>
    </source>
</evidence>
<dbReference type="GO" id="GO:0045944">
    <property type="term" value="P:positive regulation of transcription by RNA polymerase II"/>
    <property type="evidence" value="ECO:0007669"/>
    <property type="project" value="TreeGrafter"/>
</dbReference>
<feature type="compositionally biased region" description="Basic and acidic residues" evidence="10">
    <location>
        <begin position="251"/>
        <end position="265"/>
    </location>
</feature>
<evidence type="ECO:0000256" key="10">
    <source>
        <dbReference type="SAM" id="MobiDB-lite"/>
    </source>
</evidence>
<keyword evidence="9" id="KW-0539">Nucleus</keyword>
<dbReference type="FunFam" id="3.30.50.10:FF:000056">
    <property type="entry name" value="Peroxisome proliferator-activated receptor gamma"/>
    <property type="match status" value="1"/>
</dbReference>
<evidence type="ECO:0000313" key="14">
    <source>
        <dbReference type="Proteomes" id="UP000835052"/>
    </source>
</evidence>
<dbReference type="OrthoDB" id="6081310at2759"/>
<dbReference type="GO" id="GO:0000122">
    <property type="term" value="P:negative regulation of transcription by RNA polymerase II"/>
    <property type="evidence" value="ECO:0007669"/>
    <property type="project" value="TreeGrafter"/>
</dbReference>
<dbReference type="GO" id="GO:0030154">
    <property type="term" value="P:cell differentiation"/>
    <property type="evidence" value="ECO:0007669"/>
    <property type="project" value="TreeGrafter"/>
</dbReference>
<dbReference type="PROSITE" id="PS51843">
    <property type="entry name" value="NR_LBD"/>
    <property type="match status" value="1"/>
</dbReference>
<protein>
    <submittedName>
        <fullName evidence="13">Uncharacterized protein</fullName>
    </submittedName>
</protein>
<dbReference type="AlphaFoldDB" id="A0A8S1GTL5"/>
<evidence type="ECO:0000256" key="9">
    <source>
        <dbReference type="ARBA" id="ARBA00023242"/>
    </source>
</evidence>
<keyword evidence="6" id="KW-0238">DNA-binding</keyword>
<keyword evidence="7" id="KW-0804">Transcription</keyword>
<evidence type="ECO:0000313" key="13">
    <source>
        <dbReference type="EMBL" id="CAD6185000.1"/>
    </source>
</evidence>
<keyword evidence="8" id="KW-0675">Receptor</keyword>
<accession>A0A8S1GTL5</accession>
<evidence type="ECO:0000256" key="3">
    <source>
        <dbReference type="ARBA" id="ARBA00022771"/>
    </source>
</evidence>
<dbReference type="SUPFAM" id="SSF48508">
    <property type="entry name" value="Nuclear receptor ligand-binding domain"/>
    <property type="match status" value="1"/>
</dbReference>
<dbReference type="InterPro" id="IPR013088">
    <property type="entry name" value="Znf_NHR/GATA"/>
</dbReference>
<evidence type="ECO:0000256" key="2">
    <source>
        <dbReference type="ARBA" id="ARBA00022723"/>
    </source>
</evidence>
<keyword evidence="3" id="KW-0863">Zinc-finger</keyword>
<dbReference type="GO" id="GO:0008270">
    <property type="term" value="F:zinc ion binding"/>
    <property type="evidence" value="ECO:0007669"/>
    <property type="project" value="UniProtKB-KW"/>
</dbReference>
<dbReference type="CDD" id="cd06916">
    <property type="entry name" value="NR_DBD_like"/>
    <property type="match status" value="1"/>
</dbReference>
<feature type="region of interest" description="Disordered" evidence="10">
    <location>
        <begin position="239"/>
        <end position="274"/>
    </location>
</feature>
<dbReference type="PRINTS" id="PR00398">
    <property type="entry name" value="STRDHORMONER"/>
</dbReference>
<dbReference type="Pfam" id="PF00104">
    <property type="entry name" value="Hormone_recep"/>
    <property type="match status" value="1"/>
</dbReference>
<dbReference type="InterPro" id="IPR001628">
    <property type="entry name" value="Znf_hrmn_rcpt"/>
</dbReference>
<comment type="similarity">
    <text evidence="1">Belongs to the nuclear hormone receptor family.</text>
</comment>
<dbReference type="GO" id="GO:0004879">
    <property type="term" value="F:nuclear receptor activity"/>
    <property type="evidence" value="ECO:0007669"/>
    <property type="project" value="TreeGrafter"/>
</dbReference>
<dbReference type="Proteomes" id="UP000835052">
    <property type="component" value="Unassembled WGS sequence"/>
</dbReference>
<dbReference type="PROSITE" id="PS00031">
    <property type="entry name" value="NUCLEAR_REC_DBD_1"/>
    <property type="match status" value="1"/>
</dbReference>
<dbReference type="InterPro" id="IPR035500">
    <property type="entry name" value="NHR-like_dom_sf"/>
</dbReference>
<feature type="domain" description="NR LBD" evidence="12">
    <location>
        <begin position="303"/>
        <end position="537"/>
    </location>
</feature>
<dbReference type="InterPro" id="IPR050234">
    <property type="entry name" value="Nuclear_hormone_rcpt_NR1"/>
</dbReference>
<reference evidence="13" key="1">
    <citation type="submission" date="2020-10" db="EMBL/GenBank/DDBJ databases">
        <authorList>
            <person name="Kikuchi T."/>
        </authorList>
    </citation>
    <scope>NUCLEOTIDE SEQUENCE</scope>
    <source>
        <strain evidence="13">NKZ352</strain>
    </source>
</reference>
<dbReference type="GO" id="GO:0009755">
    <property type="term" value="P:hormone-mediated signaling pathway"/>
    <property type="evidence" value="ECO:0007669"/>
    <property type="project" value="TreeGrafter"/>
</dbReference>
<keyword evidence="5" id="KW-0805">Transcription regulation</keyword>
<keyword evidence="14" id="KW-1185">Reference proteome</keyword>
<dbReference type="EMBL" id="CAJGYM010000002">
    <property type="protein sequence ID" value="CAD6185000.1"/>
    <property type="molecule type" value="Genomic_DNA"/>
</dbReference>
<dbReference type="SMART" id="SM00399">
    <property type="entry name" value="ZnF_C4"/>
    <property type="match status" value="1"/>
</dbReference>
<proteinExistence type="inferred from homology"/>
<dbReference type="Gene3D" id="3.30.50.10">
    <property type="entry name" value="Erythroid Transcription Factor GATA-1, subunit A"/>
    <property type="match status" value="1"/>
</dbReference>
<dbReference type="PANTHER" id="PTHR24082:SF502">
    <property type="entry name" value="STEROID HORMONE RECEPTOR FAMILY MEMBER CNR14"/>
    <property type="match status" value="1"/>
</dbReference>
<sequence>MFSALEMTANSDWPSNDHRVSLPDGRFRGMNFDGLGTPSPASSQVSPTVYEPTTVESNTMTSQAPAPNIIYLKNVSHSPQQAWAPANYPQVHGSTPYAPMAAATQPEYNYMHSYKPLEPIPQPQNYFCDSYGSYHGQSLYPDASKTTQSEPVSSAISPSVTTKPITPCKVCGDKASGFHYGVTSCEGCKGFFRRSIQRRMDYRCLRDSQCSVNRQNRNRCQACRFKKCIEVGMTRETPAMRYSKSSKKKAKTVDHDLSGDSEGRNEVSSSTSPEPVKLASEYYVAIQTLIVAHEEDTTKTNFNLVNMEHTLLDMGFAADWNLTQKRLSSWQTFSTQTVSEYQTAVDLAKKIPGFSFLNSEDQLVLIKKSMFPVFLVRAAQRLSTDGFLLTNGFFVDKSCLDLLYGNLADRLIDFVQKLISLGLGHEGKAVLISALFTRTEANTYYHSAIEISRIHEKSLEYLKGLLKNDAVYDRVMSVCGELAEINALLDIEMEFLRFNVHQVCLPELFAEIHNINYGMVPTYTTEQFQYDQPYLQC</sequence>
<comment type="caution">
    <text evidence="13">The sequence shown here is derived from an EMBL/GenBank/DDBJ whole genome shotgun (WGS) entry which is preliminary data.</text>
</comment>
<dbReference type="PANTHER" id="PTHR24082">
    <property type="entry name" value="NUCLEAR HORMONE RECEPTOR"/>
    <property type="match status" value="1"/>
</dbReference>
<dbReference type="Pfam" id="PF00105">
    <property type="entry name" value="zf-C4"/>
    <property type="match status" value="1"/>
</dbReference>